<protein>
    <submittedName>
        <fullName evidence="4">MogA/MoaB family molybdenum cofactor biosynthesis protein</fullName>
    </submittedName>
</protein>
<dbReference type="Gene3D" id="3.40.980.10">
    <property type="entry name" value="MoaB/Mog-like domain"/>
    <property type="match status" value="1"/>
</dbReference>
<dbReference type="SUPFAM" id="SSF53218">
    <property type="entry name" value="Molybdenum cofactor biosynthesis proteins"/>
    <property type="match status" value="1"/>
</dbReference>
<reference evidence="4" key="2">
    <citation type="submission" date="2021-04" db="EMBL/GenBank/DDBJ databases">
        <authorList>
            <person name="Gilroy R."/>
        </authorList>
    </citation>
    <scope>NUCLEOTIDE SEQUENCE</scope>
    <source>
        <strain evidence="4">ChiGjej1B1-98</strain>
    </source>
</reference>
<dbReference type="PROSITE" id="PS01078">
    <property type="entry name" value="MOCF_BIOSYNTHESIS_1"/>
    <property type="match status" value="1"/>
</dbReference>
<dbReference type="EMBL" id="DXDC01000446">
    <property type="protein sequence ID" value="HIY67501.1"/>
    <property type="molecule type" value="Genomic_DNA"/>
</dbReference>
<feature type="domain" description="MoaB/Mog" evidence="3">
    <location>
        <begin position="8"/>
        <end position="150"/>
    </location>
</feature>
<evidence type="ECO:0000256" key="2">
    <source>
        <dbReference type="ARBA" id="ARBA00023150"/>
    </source>
</evidence>
<gene>
    <name evidence="4" type="ORF">H9830_14650</name>
</gene>
<dbReference type="AlphaFoldDB" id="A0A9D2C9Q6"/>
<keyword evidence="2" id="KW-0501">Molybdenum cofactor biosynthesis</keyword>
<dbReference type="InterPro" id="IPR036425">
    <property type="entry name" value="MoaB/Mog-like_dom_sf"/>
</dbReference>
<sequence length="169" mass="17245">MSEQRSAVVIVASTTASVDSAADATGPAIRAWLEERGFSVGMPVIVADGPPVGETLGAALAERPAVVLTTGGTGIAPDDGTPEQTEPLLDVQLPGLIEELRRLGAEHTPTAVLTRGLAGFSGDSFVMNLPGSPGGVRDGLAVLEPVLDHLLEQRRGSGNHGATGTRRGH</sequence>
<dbReference type="InterPro" id="IPR001453">
    <property type="entry name" value="MoaB/Mog_dom"/>
</dbReference>
<comment type="caution">
    <text evidence="4">The sequence shown here is derived from an EMBL/GenBank/DDBJ whole genome shotgun (WGS) entry which is preliminary data.</text>
</comment>
<dbReference type="InterPro" id="IPR051920">
    <property type="entry name" value="MPT_Adenylyltrnsfr/MoaC-Rel"/>
</dbReference>
<dbReference type="SMART" id="SM00852">
    <property type="entry name" value="MoCF_biosynth"/>
    <property type="match status" value="1"/>
</dbReference>
<dbReference type="PANTHER" id="PTHR43764">
    <property type="entry name" value="MOLYBDENUM COFACTOR BIOSYNTHESIS"/>
    <property type="match status" value="1"/>
</dbReference>
<reference evidence="4" key="1">
    <citation type="journal article" date="2021" name="PeerJ">
        <title>Extensive microbial diversity within the chicken gut microbiome revealed by metagenomics and culture.</title>
        <authorList>
            <person name="Gilroy R."/>
            <person name="Ravi A."/>
            <person name="Getino M."/>
            <person name="Pursley I."/>
            <person name="Horton D.L."/>
            <person name="Alikhan N.F."/>
            <person name="Baker D."/>
            <person name="Gharbi K."/>
            <person name="Hall N."/>
            <person name="Watson M."/>
            <person name="Adriaenssens E.M."/>
            <person name="Foster-Nyarko E."/>
            <person name="Jarju S."/>
            <person name="Secka A."/>
            <person name="Antonio M."/>
            <person name="Oren A."/>
            <person name="Chaudhuri R.R."/>
            <person name="La Ragione R."/>
            <person name="Hildebrand F."/>
            <person name="Pallen M.J."/>
        </authorList>
    </citation>
    <scope>NUCLEOTIDE SEQUENCE</scope>
    <source>
        <strain evidence="4">ChiGjej1B1-98</strain>
    </source>
</reference>
<dbReference type="PANTHER" id="PTHR43764:SF1">
    <property type="entry name" value="MOLYBDOPTERIN MOLYBDOTRANSFERASE"/>
    <property type="match status" value="1"/>
</dbReference>
<dbReference type="InterPro" id="IPR008284">
    <property type="entry name" value="MoCF_biosynth_CS"/>
</dbReference>
<evidence type="ECO:0000259" key="3">
    <source>
        <dbReference type="SMART" id="SM00852"/>
    </source>
</evidence>
<dbReference type="CDD" id="cd00886">
    <property type="entry name" value="MogA_MoaB"/>
    <property type="match status" value="1"/>
</dbReference>
<dbReference type="Proteomes" id="UP000824005">
    <property type="component" value="Unassembled WGS sequence"/>
</dbReference>
<evidence type="ECO:0000313" key="5">
    <source>
        <dbReference type="Proteomes" id="UP000824005"/>
    </source>
</evidence>
<accession>A0A9D2C9Q6</accession>
<comment type="pathway">
    <text evidence="1">Cofactor biosynthesis; molybdopterin biosynthesis.</text>
</comment>
<proteinExistence type="predicted"/>
<dbReference type="GO" id="GO:0006777">
    <property type="term" value="P:Mo-molybdopterin cofactor biosynthetic process"/>
    <property type="evidence" value="ECO:0007669"/>
    <property type="project" value="UniProtKB-KW"/>
</dbReference>
<dbReference type="Pfam" id="PF00994">
    <property type="entry name" value="MoCF_biosynth"/>
    <property type="match status" value="1"/>
</dbReference>
<evidence type="ECO:0000256" key="1">
    <source>
        <dbReference type="ARBA" id="ARBA00005046"/>
    </source>
</evidence>
<name>A0A9D2C9Q6_9MICO</name>
<organism evidence="4 5">
    <name type="scientific">Candidatus Agrococcus pullicola</name>
    <dbReference type="NCBI Taxonomy" id="2838429"/>
    <lineage>
        <taxon>Bacteria</taxon>
        <taxon>Bacillati</taxon>
        <taxon>Actinomycetota</taxon>
        <taxon>Actinomycetes</taxon>
        <taxon>Micrococcales</taxon>
        <taxon>Microbacteriaceae</taxon>
        <taxon>Agrococcus</taxon>
    </lineage>
</organism>
<evidence type="ECO:0000313" key="4">
    <source>
        <dbReference type="EMBL" id="HIY67501.1"/>
    </source>
</evidence>